<name>A0A5B7J395_PORTR</name>
<dbReference type="AlphaFoldDB" id="A0A5B7J395"/>
<dbReference type="EMBL" id="VSRR010079330">
    <property type="protein sequence ID" value="MPC88913.1"/>
    <property type="molecule type" value="Genomic_DNA"/>
</dbReference>
<keyword evidence="4" id="KW-1185">Reference proteome</keyword>
<reference evidence="3 4" key="1">
    <citation type="submission" date="2019-05" db="EMBL/GenBank/DDBJ databases">
        <title>Another draft genome of Portunus trituberculatus and its Hox gene families provides insights of decapod evolution.</title>
        <authorList>
            <person name="Jeong J.-H."/>
            <person name="Song I."/>
            <person name="Kim S."/>
            <person name="Choi T."/>
            <person name="Kim D."/>
            <person name="Ryu S."/>
            <person name="Kim W."/>
        </authorList>
    </citation>
    <scope>NUCLEOTIDE SEQUENCE [LARGE SCALE GENOMIC DNA]</scope>
    <source>
        <tissue evidence="3">Muscle</tissue>
    </source>
</reference>
<gene>
    <name evidence="3" type="ORF">E2C01_083837</name>
</gene>
<evidence type="ECO:0000313" key="3">
    <source>
        <dbReference type="EMBL" id="MPC88913.1"/>
    </source>
</evidence>
<keyword evidence="2" id="KW-1133">Transmembrane helix</keyword>
<evidence type="ECO:0000256" key="1">
    <source>
        <dbReference type="SAM" id="MobiDB-lite"/>
    </source>
</evidence>
<keyword evidence="2" id="KW-0472">Membrane</keyword>
<feature type="region of interest" description="Disordered" evidence="1">
    <location>
        <begin position="41"/>
        <end position="79"/>
    </location>
</feature>
<dbReference type="Proteomes" id="UP000324222">
    <property type="component" value="Unassembled WGS sequence"/>
</dbReference>
<keyword evidence="2" id="KW-0812">Transmembrane</keyword>
<evidence type="ECO:0000313" key="4">
    <source>
        <dbReference type="Proteomes" id="UP000324222"/>
    </source>
</evidence>
<accession>A0A5B7J395</accession>
<organism evidence="3 4">
    <name type="scientific">Portunus trituberculatus</name>
    <name type="common">Swimming crab</name>
    <name type="synonym">Neptunus trituberculatus</name>
    <dbReference type="NCBI Taxonomy" id="210409"/>
    <lineage>
        <taxon>Eukaryota</taxon>
        <taxon>Metazoa</taxon>
        <taxon>Ecdysozoa</taxon>
        <taxon>Arthropoda</taxon>
        <taxon>Crustacea</taxon>
        <taxon>Multicrustacea</taxon>
        <taxon>Malacostraca</taxon>
        <taxon>Eumalacostraca</taxon>
        <taxon>Eucarida</taxon>
        <taxon>Decapoda</taxon>
        <taxon>Pleocyemata</taxon>
        <taxon>Brachyura</taxon>
        <taxon>Eubrachyura</taxon>
        <taxon>Portunoidea</taxon>
        <taxon>Portunidae</taxon>
        <taxon>Portuninae</taxon>
        <taxon>Portunus</taxon>
    </lineage>
</organism>
<protein>
    <submittedName>
        <fullName evidence="3">Uncharacterized protein</fullName>
    </submittedName>
</protein>
<sequence>MLYLLSLYRKYILYILSIFFSKVACRAFAIARSRYKHISEAFQNSRGSPRPRPPPRQPPRVLRDAWRAPPPGKQPSGNQ</sequence>
<feature type="transmembrane region" description="Helical" evidence="2">
    <location>
        <begin position="12"/>
        <end position="31"/>
    </location>
</feature>
<evidence type="ECO:0000256" key="2">
    <source>
        <dbReference type="SAM" id="Phobius"/>
    </source>
</evidence>
<comment type="caution">
    <text evidence="3">The sequence shown here is derived from an EMBL/GenBank/DDBJ whole genome shotgun (WGS) entry which is preliminary data.</text>
</comment>
<proteinExistence type="predicted"/>